<dbReference type="GO" id="GO:0005829">
    <property type="term" value="C:cytosol"/>
    <property type="evidence" value="ECO:0007669"/>
    <property type="project" value="TreeGrafter"/>
</dbReference>
<dbReference type="AlphaFoldDB" id="A0A0P9AHF8"/>
<keyword evidence="8 11" id="KW-0786">Thiamine pyrophosphate</keyword>
<comment type="cofactor">
    <cofactor evidence="11">
        <name>thiamine diphosphate</name>
        <dbReference type="ChEBI" id="CHEBI:58937"/>
    </cofactor>
    <text evidence="11">Binds 1 thiamine pyrophosphate per subunit.</text>
</comment>
<evidence type="ECO:0000256" key="1">
    <source>
        <dbReference type="ARBA" id="ARBA00004980"/>
    </source>
</evidence>
<dbReference type="CDD" id="cd02007">
    <property type="entry name" value="TPP_DXS"/>
    <property type="match status" value="1"/>
</dbReference>
<feature type="binding site" evidence="11">
    <location>
        <position position="146"/>
    </location>
    <ligand>
        <name>Mg(2+)</name>
        <dbReference type="ChEBI" id="CHEBI:18420"/>
    </ligand>
</feature>
<dbReference type="Pfam" id="PF02780">
    <property type="entry name" value="Transketolase_C"/>
    <property type="match status" value="1"/>
</dbReference>
<dbReference type="InterPro" id="IPR020826">
    <property type="entry name" value="Transketolase_BS"/>
</dbReference>
<reference evidence="13 14" key="1">
    <citation type="submission" date="2015-09" db="EMBL/GenBank/DDBJ databases">
        <title>Genome sequence of Oxobacter pfennigii DSM 3222.</title>
        <authorList>
            <person name="Poehlein A."/>
            <person name="Bengelsdorf F.R."/>
            <person name="Schiel-Bengelsdorf B."/>
            <person name="Duerre P."/>
            <person name="Daniel R."/>
        </authorList>
    </citation>
    <scope>NUCLEOTIDE SEQUENCE [LARGE SCALE GENOMIC DNA]</scope>
    <source>
        <strain evidence="13 14">DSM 3222</strain>
    </source>
</reference>
<organism evidence="13 14">
    <name type="scientific">Oxobacter pfennigii</name>
    <dbReference type="NCBI Taxonomy" id="36849"/>
    <lineage>
        <taxon>Bacteria</taxon>
        <taxon>Bacillati</taxon>
        <taxon>Bacillota</taxon>
        <taxon>Clostridia</taxon>
        <taxon>Eubacteriales</taxon>
        <taxon>Clostridiaceae</taxon>
        <taxon>Oxobacter</taxon>
    </lineage>
</organism>
<dbReference type="InterPro" id="IPR009014">
    <property type="entry name" value="Transketo_C/PFOR_II"/>
</dbReference>
<evidence type="ECO:0000256" key="8">
    <source>
        <dbReference type="ARBA" id="ARBA00023052"/>
    </source>
</evidence>
<dbReference type="PROSITE" id="PS00802">
    <property type="entry name" value="TRANSKETOLASE_2"/>
    <property type="match status" value="1"/>
</dbReference>
<evidence type="ECO:0000313" key="13">
    <source>
        <dbReference type="EMBL" id="KPU44906.1"/>
    </source>
</evidence>
<dbReference type="PROSITE" id="PS00801">
    <property type="entry name" value="TRANSKETOLASE_1"/>
    <property type="match status" value="1"/>
</dbReference>
<dbReference type="InterPro" id="IPR049557">
    <property type="entry name" value="Transketolase_CS"/>
</dbReference>
<feature type="binding site" evidence="11">
    <location>
        <begin position="115"/>
        <end position="117"/>
    </location>
    <ligand>
        <name>thiamine diphosphate</name>
        <dbReference type="ChEBI" id="CHEBI:58937"/>
    </ligand>
</feature>
<feature type="binding site" evidence="11">
    <location>
        <position position="286"/>
    </location>
    <ligand>
        <name>thiamine diphosphate</name>
        <dbReference type="ChEBI" id="CHEBI:58937"/>
    </ligand>
</feature>
<evidence type="ECO:0000313" key="14">
    <source>
        <dbReference type="Proteomes" id="UP000050326"/>
    </source>
</evidence>
<dbReference type="HAMAP" id="MF_00315">
    <property type="entry name" value="DXP_synth"/>
    <property type="match status" value="1"/>
</dbReference>
<evidence type="ECO:0000256" key="11">
    <source>
        <dbReference type="HAMAP-Rule" id="MF_00315"/>
    </source>
</evidence>
<name>A0A0P9AHF8_9CLOT</name>
<evidence type="ECO:0000256" key="5">
    <source>
        <dbReference type="ARBA" id="ARBA00022723"/>
    </source>
</evidence>
<sequence length="621" mass="68740">MLSHNSKILYPEDIRNMDDKELKSLAHDIREFIIQNVSKTGGHLASNLGVVELTLALHSVYKTPEDKIIWDVGHQSYIHKIITGRMHHFDKLRQFNGLSGFPKRNESIYDVFQTGHSSTSISAALGISRARDINKDDFHVVAVIGDGALTGGMAFEALNDAGASNTNLTVILNDNQMSISKNVGSISSYLSKLRTEPAYSKFKHNLEQMLKKIPVVGKDIAKAVERMKDSLKYFLVPGMLFEDFGFTYLGPVDGHDIGMLKDVLLRSKKIKGPVLIHVMTKKGKGYNLAEKRPDKFHGVGIFDVDTGEFLGKSNTTYSEVFGDELIKLAQADKNIVAVTAAMPEGTGLTNFSRNFPDRFFDVGIAEQHAVTMAAGLAVSGMKPVVAVYSTFLQRAYDQILHDVCIQNLPVVLAIDRSGIVGDDGETHQGVFDLSFLRHIPNIVIMAPKSTKELREMLSLSLKLNCPVAIRYPRGTDIEGIVFNEQVKLEPYKAEVIKRGKDVLIISCGKMTAFAYKAAWDLGNSGIDVGLINARFVKPLDENTLLNEIKNYRIVVTIEDNVIKGGFGSGILELLSQHNISDKKIKTLGFPDEFVPQGNYSKLFDKYNLDSKGIIKTILNML</sequence>
<dbReference type="CDD" id="cd07033">
    <property type="entry name" value="TPP_PYR_DXS_TK_like"/>
    <property type="match status" value="1"/>
</dbReference>
<dbReference type="Gene3D" id="3.40.50.920">
    <property type="match status" value="1"/>
</dbReference>
<dbReference type="GO" id="GO:0008661">
    <property type="term" value="F:1-deoxy-D-xylulose-5-phosphate synthase activity"/>
    <property type="evidence" value="ECO:0007669"/>
    <property type="project" value="UniProtKB-UniRule"/>
</dbReference>
<keyword evidence="6 11" id="KW-0460">Magnesium</keyword>
<feature type="domain" description="Transketolase-like pyrimidine-binding" evidence="12">
    <location>
        <begin position="315"/>
        <end position="478"/>
    </location>
</feature>
<dbReference type="SUPFAM" id="SSF52518">
    <property type="entry name" value="Thiamin diphosphate-binding fold (THDP-binding)"/>
    <property type="match status" value="2"/>
</dbReference>
<evidence type="ECO:0000256" key="4">
    <source>
        <dbReference type="ARBA" id="ARBA00022679"/>
    </source>
</evidence>
<feature type="binding site" evidence="11">
    <location>
        <begin position="147"/>
        <end position="148"/>
    </location>
    <ligand>
        <name>thiamine diphosphate</name>
        <dbReference type="ChEBI" id="CHEBI:58937"/>
    </ligand>
</feature>
<dbReference type="GO" id="GO:0000287">
    <property type="term" value="F:magnesium ion binding"/>
    <property type="evidence" value="ECO:0007669"/>
    <property type="project" value="UniProtKB-UniRule"/>
</dbReference>
<comment type="caution">
    <text evidence="13">The sequence shown here is derived from an EMBL/GenBank/DDBJ whole genome shotgun (WGS) entry which is preliminary data.</text>
</comment>
<dbReference type="InterPro" id="IPR033248">
    <property type="entry name" value="Transketolase_C"/>
</dbReference>
<dbReference type="PATRIC" id="fig|36849.3.peg.1470"/>
<comment type="subunit">
    <text evidence="3 11">Homodimer.</text>
</comment>
<protein>
    <recommendedName>
        <fullName evidence="11">1-deoxy-D-xylulose-5-phosphate synthase</fullName>
        <ecNumber evidence="11">2.2.1.7</ecNumber>
    </recommendedName>
    <alternativeName>
        <fullName evidence="11">1-deoxyxylulose-5-phosphate synthase</fullName>
        <shortName evidence="11">DXP synthase</shortName>
        <shortName evidence="11">DXPS</shortName>
    </alternativeName>
</protein>
<evidence type="ECO:0000256" key="9">
    <source>
        <dbReference type="ARBA" id="ARBA00023229"/>
    </source>
</evidence>
<accession>A0A0P9AHF8</accession>
<dbReference type="EC" id="2.2.1.7" evidence="11"/>
<dbReference type="Proteomes" id="UP000050326">
    <property type="component" value="Unassembled WGS sequence"/>
</dbReference>
<keyword evidence="14" id="KW-1185">Reference proteome</keyword>
<evidence type="ECO:0000256" key="7">
    <source>
        <dbReference type="ARBA" id="ARBA00022977"/>
    </source>
</evidence>
<evidence type="ECO:0000256" key="6">
    <source>
        <dbReference type="ARBA" id="ARBA00022842"/>
    </source>
</evidence>
<dbReference type="Pfam" id="PF13292">
    <property type="entry name" value="DXP_synthase_N"/>
    <property type="match status" value="1"/>
</dbReference>
<keyword evidence="7 11" id="KW-0784">Thiamine biosynthesis</keyword>
<dbReference type="Gene3D" id="3.40.50.970">
    <property type="match status" value="2"/>
</dbReference>
<dbReference type="SUPFAM" id="SSF52922">
    <property type="entry name" value="TK C-terminal domain-like"/>
    <property type="match status" value="1"/>
</dbReference>
<feature type="binding site" evidence="11">
    <location>
        <position position="74"/>
    </location>
    <ligand>
        <name>thiamine diphosphate</name>
        <dbReference type="ChEBI" id="CHEBI:58937"/>
    </ligand>
</feature>
<dbReference type="RefSeq" id="WP_054874459.1">
    <property type="nucleotide sequence ID" value="NZ_LKET01000028.1"/>
</dbReference>
<dbReference type="PANTHER" id="PTHR43322:SF5">
    <property type="entry name" value="1-DEOXY-D-XYLULOSE-5-PHOSPHATE SYNTHASE, CHLOROPLASTIC"/>
    <property type="match status" value="1"/>
</dbReference>
<evidence type="ECO:0000256" key="2">
    <source>
        <dbReference type="ARBA" id="ARBA00011081"/>
    </source>
</evidence>
<dbReference type="GO" id="GO:0016114">
    <property type="term" value="P:terpenoid biosynthetic process"/>
    <property type="evidence" value="ECO:0007669"/>
    <property type="project" value="UniProtKB-UniRule"/>
</dbReference>
<dbReference type="OrthoDB" id="9803371at2"/>
<dbReference type="InterPro" id="IPR029061">
    <property type="entry name" value="THDP-binding"/>
</dbReference>
<dbReference type="FunFam" id="3.40.50.970:FF:000005">
    <property type="entry name" value="1-deoxy-D-xylulose-5-phosphate synthase"/>
    <property type="match status" value="1"/>
</dbReference>
<dbReference type="GO" id="GO:0009228">
    <property type="term" value="P:thiamine biosynthetic process"/>
    <property type="evidence" value="ECO:0007669"/>
    <property type="project" value="UniProtKB-UniRule"/>
</dbReference>
<comment type="catalytic activity">
    <reaction evidence="11">
        <text>D-glyceraldehyde 3-phosphate + pyruvate + H(+) = 1-deoxy-D-xylulose 5-phosphate + CO2</text>
        <dbReference type="Rhea" id="RHEA:12605"/>
        <dbReference type="ChEBI" id="CHEBI:15361"/>
        <dbReference type="ChEBI" id="CHEBI:15378"/>
        <dbReference type="ChEBI" id="CHEBI:16526"/>
        <dbReference type="ChEBI" id="CHEBI:57792"/>
        <dbReference type="ChEBI" id="CHEBI:59776"/>
        <dbReference type="EC" id="2.2.1.7"/>
    </reaction>
</comment>
<keyword evidence="9 11" id="KW-0414">Isoprene biosynthesis</keyword>
<keyword evidence="5 11" id="KW-0479">Metal-binding</keyword>
<proteinExistence type="inferred from homology"/>
<feature type="binding site" evidence="11">
    <location>
        <position position="366"/>
    </location>
    <ligand>
        <name>thiamine diphosphate</name>
        <dbReference type="ChEBI" id="CHEBI:58937"/>
    </ligand>
</feature>
<dbReference type="PANTHER" id="PTHR43322">
    <property type="entry name" value="1-D-DEOXYXYLULOSE 5-PHOSPHATE SYNTHASE-RELATED"/>
    <property type="match status" value="1"/>
</dbReference>
<dbReference type="Pfam" id="PF02779">
    <property type="entry name" value="Transket_pyr"/>
    <property type="match status" value="1"/>
</dbReference>
<comment type="function">
    <text evidence="10 11">Catalyzes the acyloin condensation reaction between C atoms 2 and 3 of pyruvate and glyceraldehyde 3-phosphate to yield 1-deoxy-D-xylulose-5-phosphate (DXP).</text>
</comment>
<dbReference type="GO" id="GO:0019288">
    <property type="term" value="P:isopentenyl diphosphate biosynthetic process, methylerythritol 4-phosphate pathway"/>
    <property type="evidence" value="ECO:0007669"/>
    <property type="project" value="TreeGrafter"/>
</dbReference>
<evidence type="ECO:0000256" key="10">
    <source>
        <dbReference type="ARBA" id="ARBA00055605"/>
    </source>
</evidence>
<comment type="similarity">
    <text evidence="2 11">Belongs to the transketolase family. DXPS subfamily.</text>
</comment>
<evidence type="ECO:0000259" key="12">
    <source>
        <dbReference type="SMART" id="SM00861"/>
    </source>
</evidence>
<dbReference type="UniPathway" id="UPA00064">
    <property type="reaction ID" value="UER00091"/>
</dbReference>
<dbReference type="NCBIfam" id="TIGR00204">
    <property type="entry name" value="dxs"/>
    <property type="match status" value="1"/>
</dbReference>
<dbReference type="InterPro" id="IPR005475">
    <property type="entry name" value="Transketolase-like_Pyr-bd"/>
</dbReference>
<dbReference type="SMART" id="SM00861">
    <property type="entry name" value="Transket_pyr"/>
    <property type="match status" value="1"/>
</dbReference>
<dbReference type="STRING" id="36849.OXPF_13840"/>
<dbReference type="FunFam" id="3.40.50.920:FF:000002">
    <property type="entry name" value="1-deoxy-D-xylulose-5-phosphate synthase"/>
    <property type="match status" value="1"/>
</dbReference>
<comment type="cofactor">
    <cofactor evidence="11">
        <name>Mg(2+)</name>
        <dbReference type="ChEBI" id="CHEBI:18420"/>
    </cofactor>
    <text evidence="11">Binds 1 Mg(2+) ion per subunit.</text>
</comment>
<feature type="binding site" evidence="11">
    <location>
        <position position="175"/>
    </location>
    <ligand>
        <name>thiamine diphosphate</name>
        <dbReference type="ChEBI" id="CHEBI:58937"/>
    </ligand>
</feature>
<feature type="binding site" evidence="11">
    <location>
        <position position="175"/>
    </location>
    <ligand>
        <name>Mg(2+)</name>
        <dbReference type="ChEBI" id="CHEBI:18420"/>
    </ligand>
</feature>
<dbReference type="NCBIfam" id="NF003933">
    <property type="entry name" value="PRK05444.2-2"/>
    <property type="match status" value="1"/>
</dbReference>
<gene>
    <name evidence="13" type="primary">dxs_2</name>
    <name evidence="11" type="synonym">dxs</name>
    <name evidence="13" type="ORF">OXPF_13840</name>
</gene>
<dbReference type="EMBL" id="LKET01000028">
    <property type="protein sequence ID" value="KPU44906.1"/>
    <property type="molecule type" value="Genomic_DNA"/>
</dbReference>
<comment type="pathway">
    <text evidence="1 11">Metabolic intermediate biosynthesis; 1-deoxy-D-xylulose 5-phosphate biosynthesis; 1-deoxy-D-xylulose 5-phosphate from D-glyceraldehyde 3-phosphate and pyruvate: step 1/1.</text>
</comment>
<keyword evidence="4 11" id="KW-0808">Transferase</keyword>
<evidence type="ECO:0000256" key="3">
    <source>
        <dbReference type="ARBA" id="ARBA00011738"/>
    </source>
</evidence>
<dbReference type="GO" id="GO:0030976">
    <property type="term" value="F:thiamine pyrophosphate binding"/>
    <property type="evidence" value="ECO:0007669"/>
    <property type="project" value="UniProtKB-UniRule"/>
</dbReference>
<dbReference type="InterPro" id="IPR005477">
    <property type="entry name" value="Dxylulose-5-P_synthase"/>
</dbReference>